<dbReference type="RefSeq" id="WP_258817444.1">
    <property type="nucleotide sequence ID" value="NZ_JANUGW010000009.1"/>
</dbReference>
<reference evidence="11 12" key="1">
    <citation type="submission" date="2022-08" db="EMBL/GenBank/DDBJ databases">
        <title>Reclassification of Massilia species as members of the genera Telluria, Duganella, Pseudoduganella, Mokoshia gen. nov. and Zemynaea gen. nov. using orthogonal and non-orthogonal genome-based approaches.</title>
        <authorList>
            <person name="Bowman J.P."/>
        </authorList>
    </citation>
    <scope>NUCLEOTIDE SEQUENCE [LARGE SCALE GENOMIC DNA]</scope>
    <source>
        <strain evidence="11 12">JCM 31316</strain>
    </source>
</reference>
<dbReference type="CDD" id="cd06578">
    <property type="entry name" value="HemD"/>
    <property type="match status" value="1"/>
</dbReference>
<keyword evidence="12" id="KW-1185">Reference proteome</keyword>
<dbReference type="InterPro" id="IPR036108">
    <property type="entry name" value="4pyrrol_syn_uPrphyn_synt_sf"/>
</dbReference>
<dbReference type="PANTHER" id="PTHR38042:SF1">
    <property type="entry name" value="UROPORPHYRINOGEN-III SYNTHASE, CHLOROPLASTIC"/>
    <property type="match status" value="1"/>
</dbReference>
<organism evidence="11 12">
    <name type="scientific">Massilia pinisoli</name>
    <dbReference type="NCBI Taxonomy" id="1772194"/>
    <lineage>
        <taxon>Bacteria</taxon>
        <taxon>Pseudomonadati</taxon>
        <taxon>Pseudomonadota</taxon>
        <taxon>Betaproteobacteria</taxon>
        <taxon>Burkholderiales</taxon>
        <taxon>Oxalobacteraceae</taxon>
        <taxon>Telluria group</taxon>
        <taxon>Massilia</taxon>
    </lineage>
</organism>
<sequence>MSDTVVITRPRQQAEPLARAVAALGRTPLILPLLDISPLPDETRLRAVLAHVRDYALVAFVSPNAVDAAFAHIDAWPPEVALAVVGEGSRAALARHGVDEPRYRIHAPQDASRSDSEHLLQALDTAALQGRKVLVVRGETGRELLPDALRAAGIDVETVAAYRRAVPGLTPDLAASLRTLLARPNDWIITSSEALRGLAGLVEQLDGATSVAKLQQQRLIVPHARIAETAGALGFTLVTLTGSGDERLLAALQSRA</sequence>
<evidence type="ECO:0000256" key="7">
    <source>
        <dbReference type="ARBA" id="ARBA00040167"/>
    </source>
</evidence>
<comment type="function">
    <text evidence="6 9">Catalyzes cyclization of the linear tetrapyrrole, hydroxymethylbilane, to the macrocyclic uroporphyrinogen III.</text>
</comment>
<evidence type="ECO:0000256" key="1">
    <source>
        <dbReference type="ARBA" id="ARBA00004772"/>
    </source>
</evidence>
<comment type="pathway">
    <text evidence="1 9">Porphyrin-containing compound metabolism; protoporphyrin-IX biosynthesis; coproporphyrinogen-III from 5-aminolevulinate: step 3/4.</text>
</comment>
<evidence type="ECO:0000256" key="9">
    <source>
        <dbReference type="RuleBase" id="RU366031"/>
    </source>
</evidence>
<evidence type="ECO:0000256" key="5">
    <source>
        <dbReference type="ARBA" id="ARBA00023244"/>
    </source>
</evidence>
<dbReference type="InterPro" id="IPR003754">
    <property type="entry name" value="4pyrrol_synth_uPrphyn_synth"/>
</dbReference>
<evidence type="ECO:0000256" key="6">
    <source>
        <dbReference type="ARBA" id="ARBA00037589"/>
    </source>
</evidence>
<accession>A0ABT1ZSG1</accession>
<keyword evidence="5 9" id="KW-0627">Porphyrin biosynthesis</keyword>
<comment type="caution">
    <text evidence="11">The sequence shown here is derived from an EMBL/GenBank/DDBJ whole genome shotgun (WGS) entry which is preliminary data.</text>
</comment>
<evidence type="ECO:0000256" key="4">
    <source>
        <dbReference type="ARBA" id="ARBA00023239"/>
    </source>
</evidence>
<gene>
    <name evidence="11" type="ORF">NX784_14775</name>
</gene>
<dbReference type="InterPro" id="IPR039793">
    <property type="entry name" value="UROS/Hem4"/>
</dbReference>
<dbReference type="SUPFAM" id="SSF69618">
    <property type="entry name" value="HemD-like"/>
    <property type="match status" value="1"/>
</dbReference>
<evidence type="ECO:0000256" key="2">
    <source>
        <dbReference type="ARBA" id="ARBA00008133"/>
    </source>
</evidence>
<evidence type="ECO:0000256" key="3">
    <source>
        <dbReference type="ARBA" id="ARBA00013109"/>
    </source>
</evidence>
<dbReference type="Pfam" id="PF02602">
    <property type="entry name" value="HEM4"/>
    <property type="match status" value="1"/>
</dbReference>
<protein>
    <recommendedName>
        <fullName evidence="7 9">Uroporphyrinogen-III synthase</fullName>
        <ecNumber evidence="3 9">4.2.1.75</ecNumber>
    </recommendedName>
</protein>
<comment type="similarity">
    <text evidence="2 9">Belongs to the uroporphyrinogen-III synthase family.</text>
</comment>
<dbReference type="EC" id="4.2.1.75" evidence="3 9"/>
<comment type="catalytic activity">
    <reaction evidence="8 9">
        <text>hydroxymethylbilane = uroporphyrinogen III + H2O</text>
        <dbReference type="Rhea" id="RHEA:18965"/>
        <dbReference type="ChEBI" id="CHEBI:15377"/>
        <dbReference type="ChEBI" id="CHEBI:57308"/>
        <dbReference type="ChEBI" id="CHEBI:57845"/>
        <dbReference type="EC" id="4.2.1.75"/>
    </reaction>
</comment>
<evidence type="ECO:0000313" key="11">
    <source>
        <dbReference type="EMBL" id="MCS0582853.1"/>
    </source>
</evidence>
<evidence type="ECO:0000313" key="12">
    <source>
        <dbReference type="Proteomes" id="UP001204151"/>
    </source>
</evidence>
<dbReference type="Gene3D" id="3.40.50.10090">
    <property type="match status" value="2"/>
</dbReference>
<proteinExistence type="inferred from homology"/>
<feature type="domain" description="Tetrapyrrole biosynthesis uroporphyrinogen III synthase" evidence="10">
    <location>
        <begin position="16"/>
        <end position="237"/>
    </location>
</feature>
<name>A0ABT1ZSG1_9BURK</name>
<keyword evidence="4 9" id="KW-0456">Lyase</keyword>
<dbReference type="EMBL" id="JANUGW010000009">
    <property type="protein sequence ID" value="MCS0582853.1"/>
    <property type="molecule type" value="Genomic_DNA"/>
</dbReference>
<evidence type="ECO:0000259" key="10">
    <source>
        <dbReference type="Pfam" id="PF02602"/>
    </source>
</evidence>
<evidence type="ECO:0000256" key="8">
    <source>
        <dbReference type="ARBA" id="ARBA00048617"/>
    </source>
</evidence>
<dbReference type="Proteomes" id="UP001204151">
    <property type="component" value="Unassembled WGS sequence"/>
</dbReference>
<dbReference type="PANTHER" id="PTHR38042">
    <property type="entry name" value="UROPORPHYRINOGEN-III SYNTHASE, CHLOROPLASTIC"/>
    <property type="match status" value="1"/>
</dbReference>
<dbReference type="GO" id="GO:0004852">
    <property type="term" value="F:uroporphyrinogen-III synthase activity"/>
    <property type="evidence" value="ECO:0007669"/>
    <property type="project" value="UniProtKB-EC"/>
</dbReference>